<evidence type="ECO:0000313" key="14">
    <source>
        <dbReference type="EMBL" id="AWB35078.1"/>
    </source>
</evidence>
<keyword evidence="10" id="KW-0997">Cell inner membrane</keyword>
<dbReference type="EMBL" id="CP028901">
    <property type="protein sequence ID" value="AWB35078.1"/>
    <property type="molecule type" value="Genomic_DNA"/>
</dbReference>
<dbReference type="GO" id="GO:0032153">
    <property type="term" value="C:cell division site"/>
    <property type="evidence" value="ECO:0007669"/>
    <property type="project" value="TreeGrafter"/>
</dbReference>
<evidence type="ECO:0000256" key="2">
    <source>
        <dbReference type="ARBA" id="ARBA00007379"/>
    </source>
</evidence>
<accession>A0A2R4XMR4</accession>
<evidence type="ECO:0000256" key="9">
    <source>
        <dbReference type="ARBA" id="ARBA00023306"/>
    </source>
</evidence>
<evidence type="ECO:0000256" key="8">
    <source>
        <dbReference type="ARBA" id="ARBA00023136"/>
    </source>
</evidence>
<dbReference type="GO" id="GO:0005886">
    <property type="term" value="C:plasma membrane"/>
    <property type="evidence" value="ECO:0007669"/>
    <property type="project" value="UniProtKB-SubCell"/>
</dbReference>
<dbReference type="InterPro" id="IPR004513">
    <property type="entry name" value="FtsX"/>
</dbReference>
<reference evidence="14 15" key="1">
    <citation type="submission" date="2018-04" db="EMBL/GenBank/DDBJ databases">
        <title>Bordetella sp. HZ20 isolated from seawater.</title>
        <authorList>
            <person name="Sun C."/>
        </authorList>
    </citation>
    <scope>NUCLEOTIDE SEQUENCE [LARGE SCALE GENOMIC DNA]</scope>
    <source>
        <strain evidence="14 15">HZ20</strain>
    </source>
</reference>
<keyword evidence="8 10" id="KW-0472">Membrane</keyword>
<keyword evidence="4 10" id="KW-1003">Cell membrane</keyword>
<comment type="subcellular location">
    <subcellularLocation>
        <location evidence="10">Cell inner membrane</location>
    </subcellularLocation>
    <subcellularLocation>
        <location evidence="1">Cell membrane</location>
        <topology evidence="1">Multi-pass membrane protein</topology>
    </subcellularLocation>
</comment>
<gene>
    <name evidence="14" type="ORF">DBV39_16580</name>
</gene>
<evidence type="ECO:0000256" key="7">
    <source>
        <dbReference type="ARBA" id="ARBA00022989"/>
    </source>
</evidence>
<feature type="domain" description="FtsX extracellular" evidence="13">
    <location>
        <begin position="63"/>
        <end position="146"/>
    </location>
</feature>
<evidence type="ECO:0000256" key="1">
    <source>
        <dbReference type="ARBA" id="ARBA00004651"/>
    </source>
</evidence>
<evidence type="ECO:0000256" key="5">
    <source>
        <dbReference type="ARBA" id="ARBA00022618"/>
    </source>
</evidence>
<dbReference type="GO" id="GO:0051301">
    <property type="term" value="P:cell division"/>
    <property type="evidence" value="ECO:0007669"/>
    <property type="project" value="UniProtKB-KW"/>
</dbReference>
<evidence type="ECO:0000259" key="13">
    <source>
        <dbReference type="Pfam" id="PF18075"/>
    </source>
</evidence>
<dbReference type="InterPro" id="IPR003838">
    <property type="entry name" value="ABC3_permease_C"/>
</dbReference>
<evidence type="ECO:0000256" key="6">
    <source>
        <dbReference type="ARBA" id="ARBA00022692"/>
    </source>
</evidence>
<dbReference type="OrthoDB" id="9813411at2"/>
<keyword evidence="6 11" id="KW-0812">Transmembrane</keyword>
<evidence type="ECO:0000259" key="12">
    <source>
        <dbReference type="Pfam" id="PF02687"/>
    </source>
</evidence>
<dbReference type="KEGG" id="boz:DBV39_16580"/>
<feature type="transmembrane region" description="Helical" evidence="11">
    <location>
        <begin position="26"/>
        <end position="48"/>
    </location>
</feature>
<evidence type="ECO:0000256" key="3">
    <source>
        <dbReference type="ARBA" id="ARBA00021907"/>
    </source>
</evidence>
<proteinExistence type="inferred from homology"/>
<dbReference type="AlphaFoldDB" id="A0A2R4XMR4"/>
<feature type="transmembrane region" description="Helical" evidence="11">
    <location>
        <begin position="177"/>
        <end position="198"/>
    </location>
</feature>
<feature type="transmembrane region" description="Helical" evidence="11">
    <location>
        <begin position="277"/>
        <end position="296"/>
    </location>
</feature>
<evidence type="ECO:0000256" key="4">
    <source>
        <dbReference type="ARBA" id="ARBA00022475"/>
    </source>
</evidence>
<organism evidence="14 15">
    <name type="scientific">Orrella marina</name>
    <dbReference type="NCBI Taxonomy" id="2163011"/>
    <lineage>
        <taxon>Bacteria</taxon>
        <taxon>Pseudomonadati</taxon>
        <taxon>Pseudomonadota</taxon>
        <taxon>Betaproteobacteria</taxon>
        <taxon>Burkholderiales</taxon>
        <taxon>Alcaligenaceae</taxon>
        <taxon>Orrella</taxon>
    </lineage>
</organism>
<dbReference type="PANTHER" id="PTHR47755:SF1">
    <property type="entry name" value="CELL DIVISION PROTEIN FTSX"/>
    <property type="match status" value="1"/>
</dbReference>
<dbReference type="Pfam" id="PF02687">
    <property type="entry name" value="FtsX"/>
    <property type="match status" value="1"/>
</dbReference>
<comment type="similarity">
    <text evidence="2 10">Belongs to the ABC-4 integral membrane protein family. FtsX subfamily.</text>
</comment>
<keyword evidence="15" id="KW-1185">Reference proteome</keyword>
<protein>
    <recommendedName>
        <fullName evidence="3 10">Cell division protein FtsX</fullName>
    </recommendedName>
</protein>
<keyword evidence="7 11" id="KW-1133">Transmembrane helix</keyword>
<sequence>MRRWLEHHRYALAVTLRRLAIQPFSFLSNLAVLSLVLALPLLGASVLVSVQPLSKEISATPALTVYMEPDATSEQAEEVNERILKAQDPAIESVVLVDKNAAIQDLQRNEAWHQALEALGENPLPDAIVVHLKTDDNLTQIADGLARQWRTWDNVALVQLDSIWVQRLEALLRLGRIGLLLITLIVALVVLTAVFNTVRMQALSQRDEIAVARLVGATEGFVRRPFLYQGAFTCALATLVAMLWTQMFLGPLNSAIGGLARTYDAFFVLQMPSGPLLLVYLFCASLIGAFSARWSVTRTTRF</sequence>
<name>A0A2R4XMR4_9BURK</name>
<dbReference type="Pfam" id="PF18075">
    <property type="entry name" value="FtsX_ECD"/>
    <property type="match status" value="1"/>
</dbReference>
<evidence type="ECO:0000313" key="15">
    <source>
        <dbReference type="Proteomes" id="UP000244571"/>
    </source>
</evidence>
<feature type="transmembrane region" description="Helical" evidence="11">
    <location>
        <begin position="226"/>
        <end position="244"/>
    </location>
</feature>
<dbReference type="Gene3D" id="3.30.70.3040">
    <property type="match status" value="1"/>
</dbReference>
<keyword evidence="9 10" id="KW-0131">Cell cycle</keyword>
<dbReference type="PANTHER" id="PTHR47755">
    <property type="entry name" value="CELL DIVISION PROTEIN FTSX"/>
    <property type="match status" value="1"/>
</dbReference>
<comment type="function">
    <text evidence="10">Part of the ABC transporter FtsEX involved in cellular division.</text>
</comment>
<keyword evidence="5 10" id="KW-0132">Cell division</keyword>
<dbReference type="InterPro" id="IPR040690">
    <property type="entry name" value="FtsX_ECD"/>
</dbReference>
<feature type="domain" description="ABC3 transporter permease C-terminal" evidence="12">
    <location>
        <begin position="181"/>
        <end position="299"/>
    </location>
</feature>
<dbReference type="Proteomes" id="UP000244571">
    <property type="component" value="Chromosome"/>
</dbReference>
<evidence type="ECO:0000256" key="11">
    <source>
        <dbReference type="SAM" id="Phobius"/>
    </source>
</evidence>
<dbReference type="RefSeq" id="WP_108622488.1">
    <property type="nucleotide sequence ID" value="NZ_CP028901.1"/>
</dbReference>
<dbReference type="PIRSF" id="PIRSF003097">
    <property type="entry name" value="FtsX"/>
    <property type="match status" value="1"/>
</dbReference>
<evidence type="ECO:0000256" key="10">
    <source>
        <dbReference type="PIRNR" id="PIRNR003097"/>
    </source>
</evidence>